<evidence type="ECO:0000313" key="2">
    <source>
        <dbReference type="EMBL" id="MBX17456.1"/>
    </source>
</evidence>
<keyword evidence="1" id="KW-0472">Membrane</keyword>
<keyword evidence="1" id="KW-1133">Transmembrane helix</keyword>
<sequence length="64" mass="7698">MFTVSSLLRSLDYHTRKMKAEKQGYFTLVSNLTLLWTYYLYLLLFVFSFLFSKFAVFFCLIISM</sequence>
<reference evidence="2" key="1">
    <citation type="submission" date="2018-02" db="EMBL/GenBank/DDBJ databases">
        <title>Rhizophora mucronata_Transcriptome.</title>
        <authorList>
            <person name="Meera S.P."/>
            <person name="Sreeshan A."/>
            <person name="Augustine A."/>
        </authorList>
    </citation>
    <scope>NUCLEOTIDE SEQUENCE</scope>
    <source>
        <tissue evidence="2">Leaf</tissue>
    </source>
</reference>
<accession>A0A2P2LHM6</accession>
<organism evidence="2">
    <name type="scientific">Rhizophora mucronata</name>
    <name type="common">Asiatic mangrove</name>
    <dbReference type="NCBI Taxonomy" id="61149"/>
    <lineage>
        <taxon>Eukaryota</taxon>
        <taxon>Viridiplantae</taxon>
        <taxon>Streptophyta</taxon>
        <taxon>Embryophyta</taxon>
        <taxon>Tracheophyta</taxon>
        <taxon>Spermatophyta</taxon>
        <taxon>Magnoliopsida</taxon>
        <taxon>eudicotyledons</taxon>
        <taxon>Gunneridae</taxon>
        <taxon>Pentapetalae</taxon>
        <taxon>rosids</taxon>
        <taxon>fabids</taxon>
        <taxon>Malpighiales</taxon>
        <taxon>Rhizophoraceae</taxon>
        <taxon>Rhizophora</taxon>
    </lineage>
</organism>
<dbReference type="EMBL" id="GGEC01036972">
    <property type="protein sequence ID" value="MBX17456.1"/>
    <property type="molecule type" value="Transcribed_RNA"/>
</dbReference>
<dbReference type="AlphaFoldDB" id="A0A2P2LHM6"/>
<proteinExistence type="predicted"/>
<evidence type="ECO:0000256" key="1">
    <source>
        <dbReference type="SAM" id="Phobius"/>
    </source>
</evidence>
<protein>
    <submittedName>
        <fullName evidence="2">Defective in cullin neddylation protein</fullName>
    </submittedName>
</protein>
<name>A0A2P2LHM6_RHIMU</name>
<keyword evidence="1" id="KW-0812">Transmembrane</keyword>
<feature type="transmembrane region" description="Helical" evidence="1">
    <location>
        <begin position="38"/>
        <end position="62"/>
    </location>
</feature>